<dbReference type="PROSITE" id="PS50005">
    <property type="entry name" value="TPR"/>
    <property type="match status" value="5"/>
</dbReference>
<protein>
    <recommendedName>
        <fullName evidence="3">Cell division cycle protein 27 homolog</fullName>
    </recommendedName>
</protein>
<evidence type="ECO:0000256" key="3">
    <source>
        <dbReference type="ARBA" id="ARBA00039307"/>
    </source>
</evidence>
<dbReference type="GO" id="GO:0016567">
    <property type="term" value="P:protein ubiquitination"/>
    <property type="evidence" value="ECO:0007669"/>
    <property type="project" value="TreeGrafter"/>
</dbReference>
<dbReference type="InterPro" id="IPR011990">
    <property type="entry name" value="TPR-like_helical_dom_sf"/>
</dbReference>
<reference evidence="6 7" key="1">
    <citation type="submission" date="2018-10" db="EMBL/GenBank/DDBJ databases">
        <authorList>
            <consortium name="Pathogen Informatics"/>
        </authorList>
    </citation>
    <scope>NUCLEOTIDE SEQUENCE [LARGE SCALE GENOMIC DNA]</scope>
</reference>
<dbReference type="Pfam" id="PF13432">
    <property type="entry name" value="TPR_16"/>
    <property type="match status" value="1"/>
</dbReference>
<feature type="region of interest" description="Disordered" evidence="5">
    <location>
        <begin position="389"/>
        <end position="442"/>
    </location>
</feature>
<feature type="compositionally biased region" description="Basic residues" evidence="5">
    <location>
        <begin position="851"/>
        <end position="863"/>
    </location>
</feature>
<dbReference type="Pfam" id="PF13181">
    <property type="entry name" value="TPR_8"/>
    <property type="match status" value="2"/>
</dbReference>
<feature type="repeat" description="TPR" evidence="4">
    <location>
        <begin position="778"/>
        <end position="811"/>
    </location>
</feature>
<dbReference type="EMBL" id="UXSR01000494">
    <property type="protein sequence ID" value="VDD76747.1"/>
    <property type="molecule type" value="Genomic_DNA"/>
</dbReference>
<gene>
    <name evidence="6" type="ORF">MCOS_LOCUS2750</name>
</gene>
<dbReference type="Proteomes" id="UP000267029">
    <property type="component" value="Unassembled WGS sequence"/>
</dbReference>
<evidence type="ECO:0000256" key="5">
    <source>
        <dbReference type="SAM" id="MobiDB-lite"/>
    </source>
</evidence>
<feature type="repeat" description="TPR" evidence="4">
    <location>
        <begin position="638"/>
        <end position="671"/>
    </location>
</feature>
<evidence type="ECO:0000256" key="2">
    <source>
        <dbReference type="ARBA" id="ARBA00038210"/>
    </source>
</evidence>
<keyword evidence="7" id="KW-1185">Reference proteome</keyword>
<keyword evidence="1 4" id="KW-0802">TPR repeat</keyword>
<dbReference type="GO" id="GO:0031145">
    <property type="term" value="P:anaphase-promoting complex-dependent catabolic process"/>
    <property type="evidence" value="ECO:0007669"/>
    <property type="project" value="TreeGrafter"/>
</dbReference>
<accession>A0A0R3U7E9</accession>
<feature type="compositionally biased region" description="Acidic residues" evidence="5">
    <location>
        <begin position="937"/>
        <end position="952"/>
    </location>
</feature>
<feature type="repeat" description="TPR" evidence="4">
    <location>
        <begin position="64"/>
        <end position="97"/>
    </location>
</feature>
<dbReference type="OrthoDB" id="329563at2759"/>
<organism evidence="6 7">
    <name type="scientific">Mesocestoides corti</name>
    <name type="common">Flatworm</name>
    <dbReference type="NCBI Taxonomy" id="53468"/>
    <lineage>
        <taxon>Eukaryota</taxon>
        <taxon>Metazoa</taxon>
        <taxon>Spiralia</taxon>
        <taxon>Lophotrochozoa</taxon>
        <taxon>Platyhelminthes</taxon>
        <taxon>Cestoda</taxon>
        <taxon>Eucestoda</taxon>
        <taxon>Cyclophyllidea</taxon>
        <taxon>Mesocestoididae</taxon>
        <taxon>Mesocestoides</taxon>
    </lineage>
</organism>
<dbReference type="STRING" id="53468.A0A0R3U7E9"/>
<dbReference type="AlphaFoldDB" id="A0A0R3U7E9"/>
<feature type="region of interest" description="Disordered" evidence="5">
    <location>
        <begin position="842"/>
        <end position="872"/>
    </location>
</feature>
<dbReference type="GO" id="GO:0007091">
    <property type="term" value="P:metaphase/anaphase transition of mitotic cell cycle"/>
    <property type="evidence" value="ECO:0007669"/>
    <property type="project" value="TreeGrafter"/>
</dbReference>
<evidence type="ECO:0000313" key="6">
    <source>
        <dbReference type="EMBL" id="VDD76747.1"/>
    </source>
</evidence>
<dbReference type="PANTHER" id="PTHR12558:SF13">
    <property type="entry name" value="CELL DIVISION CYCLE PROTEIN 27 HOMOLOG"/>
    <property type="match status" value="1"/>
</dbReference>
<dbReference type="GO" id="GO:0005737">
    <property type="term" value="C:cytoplasm"/>
    <property type="evidence" value="ECO:0007669"/>
    <property type="project" value="TreeGrafter"/>
</dbReference>
<dbReference type="PANTHER" id="PTHR12558">
    <property type="entry name" value="CELL DIVISION CYCLE 16,23,27"/>
    <property type="match status" value="1"/>
</dbReference>
<name>A0A0R3U7E9_MESCO</name>
<dbReference type="Gene3D" id="1.25.40.10">
    <property type="entry name" value="Tetratricopeptide repeat domain"/>
    <property type="match status" value="4"/>
</dbReference>
<evidence type="ECO:0000256" key="4">
    <source>
        <dbReference type="PROSITE-ProRule" id="PRU00339"/>
    </source>
</evidence>
<dbReference type="InterPro" id="IPR019734">
    <property type="entry name" value="TPR_rpt"/>
</dbReference>
<proteinExistence type="inferred from homology"/>
<feature type="repeat" description="TPR" evidence="4">
    <location>
        <begin position="604"/>
        <end position="637"/>
    </location>
</feature>
<evidence type="ECO:0000313" key="7">
    <source>
        <dbReference type="Proteomes" id="UP000267029"/>
    </source>
</evidence>
<evidence type="ECO:0000256" key="1">
    <source>
        <dbReference type="ARBA" id="ARBA00022803"/>
    </source>
</evidence>
<sequence>MNRPKQVIRLLAPHVSPLGKCRFLLSRCYFDCNMLNEAESSLFGSKRTSQCLNDIMSDFGDQACYAFLLLGDIYKLQQKYSESVMCYKECLKLNPFMWTAYENLCSIGEFVDPELVFKLTPSLGLITPTFTVIGQTVSAQKSPLNVNMKAERDRLGSRENVNPNSPVNDASNVMREPDVDRLTASANTPQVVKSTYISQQWEHYNSIVRSFVTDPPESIIRMRPSMALDGTQPFRLALHQTALNRQPNTHRVQPNNNQLQTTILFNSSAGPTSTISQWRTQDTKASALMVATPSVSLSGGMFGHTCGRTSGITSTIPPWLSGSPISSTTSATGLLGNTSTPATSGTALLNAFPQPKTILFDELSETGAASTAFTTSKLDNTTVDTGAIAESLRQDSPGSDDGGSFIEPRTRAQKARAAAAVNQRKSPRFSRTSKASTDDTSTDDLKKPIIRLVTTKSLSRHHATKEDSVEHASVAECPKVVCTASSDRNDPRTESILAYLQLLRCLGRSFSLLLQHDYKGAVTVLSELPSEQLATGRTLAWAARAHVDAADYPNAHRIFNELRRLEPWQLYGMDLFSTVLWYQEAEHDLSQLANDLLSLDRSAPEPWSVAGNCFSLQREHDTAIRFFRRALQVCPTDAYSCTLLGHEYMAIDNLERAVSAFRHALRLDDRNYSARFGLSNVYFKQEYFGLADAHLVRALSLFPNSPLLLTHLGAIRARIGRLDEGPGSALDCLNKAVSINPSSPIALYHRACVLSSLGRYQDAIDELERLILLTPREAMIYFMLGHAYQKIGNSPQAMIYYSWSMELDPKGVNTNLRDIMANVPSSQQPSLAPFTCNIGGVATEHTPGSTVRHHRRGVRRPGRGRQGASRGVSHRLFLTPSFQGVDDDDATDGGEGIVVGGNALFGEDGSVADGGRSIYNLQRNRRRRGFSTSLRGDEDEGEGEEETMDMGE</sequence>
<feature type="repeat" description="TPR" evidence="4">
    <location>
        <begin position="744"/>
        <end position="777"/>
    </location>
</feature>
<feature type="region of interest" description="Disordered" evidence="5">
    <location>
        <begin position="925"/>
        <end position="952"/>
    </location>
</feature>
<dbReference type="GO" id="GO:0005680">
    <property type="term" value="C:anaphase-promoting complex"/>
    <property type="evidence" value="ECO:0007669"/>
    <property type="project" value="TreeGrafter"/>
</dbReference>
<feature type="compositionally biased region" description="Low complexity" evidence="5">
    <location>
        <begin position="430"/>
        <end position="439"/>
    </location>
</feature>
<dbReference type="GO" id="GO:0051301">
    <property type="term" value="P:cell division"/>
    <property type="evidence" value="ECO:0007669"/>
    <property type="project" value="TreeGrafter"/>
</dbReference>
<dbReference type="SMART" id="SM00028">
    <property type="entry name" value="TPR"/>
    <property type="match status" value="7"/>
</dbReference>
<dbReference type="SUPFAM" id="SSF48452">
    <property type="entry name" value="TPR-like"/>
    <property type="match status" value="2"/>
</dbReference>
<comment type="similarity">
    <text evidence="2">Belongs to the APC3/CDC27 family.</text>
</comment>